<feature type="domain" description="Peptidase M13 C-terminal" evidence="8">
    <location>
        <begin position="536"/>
        <end position="738"/>
    </location>
</feature>
<dbReference type="InterPro" id="IPR008753">
    <property type="entry name" value="Peptidase_M13_N"/>
</dbReference>
<dbReference type="GO" id="GO:0016485">
    <property type="term" value="P:protein processing"/>
    <property type="evidence" value="ECO:0007669"/>
    <property type="project" value="TreeGrafter"/>
</dbReference>
<evidence type="ECO:0000259" key="9">
    <source>
        <dbReference type="Pfam" id="PF05649"/>
    </source>
</evidence>
<gene>
    <name evidence="11" type="primary">LOC116291405</name>
</gene>
<dbReference type="InParanoid" id="A0A6P8HDF4"/>
<sequence length="740" mass="84978">MSKSYKGFKLTAYLLGFLVLISSSSKADIQYEGDNYDINQSTDNDILSILQSHEEADDKRDCKTKACLDLVSVLKRNLDTSTKPCVDMYQYACGGMIKRSYSSKENSESTFGNMHKQELIKLKNILEGLKDRKENDVFTKVYNWYSSCMNIKQINKLGARPLLELLESMGSWPILNPSWSEQDWDLERTLAMIHQNVSVFPLFRISVDNDARNASSLYRLSISKTKLSLETPEFYLAKSNFSDRIIFSYFQLLKNLAELLGAEQKVQMKVDILNVIKFEIALAAAIRLDKREYLVSPYTTLGSLRKAYEGKVFDWKRYISFIYQDLPKQAPFQDSEIINVPEPNYFKRMMLLVGMVEPRVLANYMLAQVVFQYSGMLSVEFRQPYLGYYKALYGIEAFSPLWVRCVGSTTAHLNAAVTARYVKKYLPNKDLDKAKDLVHRLVLAYMLHLDKIKWMDKKTKKAAEEKVQAILEHVGYPKDIINTTVLEEGYHEVEVNPLTYFENVQKHYQLNRKVILNLRGTKPKCQSWNMRYTTQNAQYTPSCNKIGVAVGLLQPPLYHSDFPSAINFGSIGMATGHEITHGFDASGAMYNKDGNVKLWWTKDTLQKFEKKTKCMEKQYSKFLVYGHHLNGKQTLNENIADNGGLRIAYEAYSKWLQTQGPDLTLPTISLTPKQLFFLSFSQTWCLKNTKSASIYALFTDEHSPSKARVNYVLSNMKEFSDAFKCAKGSPMNPEKKCIVW</sequence>
<evidence type="ECO:0000259" key="8">
    <source>
        <dbReference type="Pfam" id="PF01431"/>
    </source>
</evidence>
<dbReference type="PRINTS" id="PR00786">
    <property type="entry name" value="NEPRILYSIN"/>
</dbReference>
<feature type="domain" description="Peptidase M13 N-terminal" evidence="9">
    <location>
        <begin position="84"/>
        <end position="477"/>
    </location>
</feature>
<dbReference type="Pfam" id="PF05649">
    <property type="entry name" value="Peptidase_M13_N"/>
    <property type="match status" value="1"/>
</dbReference>
<dbReference type="AlphaFoldDB" id="A0A6P8HDF4"/>
<dbReference type="CDD" id="cd08662">
    <property type="entry name" value="M13"/>
    <property type="match status" value="1"/>
</dbReference>
<dbReference type="Proteomes" id="UP000515163">
    <property type="component" value="Unplaced"/>
</dbReference>
<organism evidence="10 11">
    <name type="scientific">Actinia tenebrosa</name>
    <name type="common">Australian red waratah sea anemone</name>
    <dbReference type="NCBI Taxonomy" id="6105"/>
    <lineage>
        <taxon>Eukaryota</taxon>
        <taxon>Metazoa</taxon>
        <taxon>Cnidaria</taxon>
        <taxon>Anthozoa</taxon>
        <taxon>Hexacorallia</taxon>
        <taxon>Actiniaria</taxon>
        <taxon>Actiniidae</taxon>
        <taxon>Actinia</taxon>
    </lineage>
</organism>
<keyword evidence="7" id="KW-0732">Signal</keyword>
<dbReference type="SUPFAM" id="SSF55486">
    <property type="entry name" value="Metalloproteases ('zincins'), catalytic domain"/>
    <property type="match status" value="1"/>
</dbReference>
<dbReference type="Pfam" id="PF01431">
    <property type="entry name" value="Peptidase_M13"/>
    <property type="match status" value="1"/>
</dbReference>
<evidence type="ECO:0000313" key="11">
    <source>
        <dbReference type="RefSeq" id="XP_031554434.1"/>
    </source>
</evidence>
<protein>
    <submittedName>
        <fullName evidence="11">Endothelin-converting enzyme 1-like</fullName>
    </submittedName>
</protein>
<keyword evidence="3" id="KW-0479">Metal-binding</keyword>
<reference evidence="11" key="1">
    <citation type="submission" date="2025-08" db="UniProtKB">
        <authorList>
            <consortium name="RefSeq"/>
        </authorList>
    </citation>
    <scope>IDENTIFICATION</scope>
</reference>
<dbReference type="GO" id="GO:0004222">
    <property type="term" value="F:metalloendopeptidase activity"/>
    <property type="evidence" value="ECO:0007669"/>
    <property type="project" value="InterPro"/>
</dbReference>
<dbReference type="GO" id="GO:0046872">
    <property type="term" value="F:metal ion binding"/>
    <property type="evidence" value="ECO:0007669"/>
    <property type="project" value="UniProtKB-KW"/>
</dbReference>
<evidence type="ECO:0000256" key="3">
    <source>
        <dbReference type="ARBA" id="ARBA00022723"/>
    </source>
</evidence>
<dbReference type="InterPro" id="IPR000718">
    <property type="entry name" value="Peptidase_M13"/>
</dbReference>
<dbReference type="GeneID" id="116291405"/>
<dbReference type="KEGG" id="aten:116291405"/>
<feature type="signal peptide" evidence="7">
    <location>
        <begin position="1"/>
        <end position="27"/>
    </location>
</feature>
<keyword evidence="10" id="KW-1185">Reference proteome</keyword>
<feature type="chain" id="PRO_5027566237" evidence="7">
    <location>
        <begin position="28"/>
        <end position="740"/>
    </location>
</feature>
<dbReference type="Gene3D" id="1.10.1380.10">
    <property type="entry name" value="Neutral endopeptidase , domain2"/>
    <property type="match status" value="1"/>
</dbReference>
<keyword evidence="4" id="KW-0378">Hydrolase</keyword>
<dbReference type="PROSITE" id="PS51885">
    <property type="entry name" value="NEPRILYSIN"/>
    <property type="match status" value="1"/>
</dbReference>
<dbReference type="InterPro" id="IPR018497">
    <property type="entry name" value="Peptidase_M13_C"/>
</dbReference>
<dbReference type="PANTHER" id="PTHR11733">
    <property type="entry name" value="ZINC METALLOPROTEASE FAMILY M13 NEPRILYSIN-RELATED"/>
    <property type="match status" value="1"/>
</dbReference>
<evidence type="ECO:0000256" key="1">
    <source>
        <dbReference type="ARBA" id="ARBA00001947"/>
    </source>
</evidence>
<dbReference type="OrthoDB" id="6475849at2759"/>
<proteinExistence type="predicted"/>
<keyword evidence="5" id="KW-0862">Zinc</keyword>
<evidence type="ECO:0000256" key="2">
    <source>
        <dbReference type="ARBA" id="ARBA00022670"/>
    </source>
</evidence>
<name>A0A6P8HDF4_ACTTE</name>
<dbReference type="InterPro" id="IPR042089">
    <property type="entry name" value="Peptidase_M13_dom_2"/>
</dbReference>
<keyword evidence="2" id="KW-0645">Protease</keyword>
<evidence type="ECO:0000313" key="10">
    <source>
        <dbReference type="Proteomes" id="UP000515163"/>
    </source>
</evidence>
<evidence type="ECO:0000256" key="7">
    <source>
        <dbReference type="SAM" id="SignalP"/>
    </source>
</evidence>
<keyword evidence="6" id="KW-0482">Metalloprotease</keyword>
<evidence type="ECO:0000256" key="6">
    <source>
        <dbReference type="ARBA" id="ARBA00023049"/>
    </source>
</evidence>
<comment type="cofactor">
    <cofactor evidence="1">
        <name>Zn(2+)</name>
        <dbReference type="ChEBI" id="CHEBI:29105"/>
    </cofactor>
</comment>
<dbReference type="PANTHER" id="PTHR11733:SF240">
    <property type="entry name" value="GH14155P-RELATED"/>
    <property type="match status" value="1"/>
</dbReference>
<dbReference type="InterPro" id="IPR024079">
    <property type="entry name" value="MetalloPept_cat_dom_sf"/>
</dbReference>
<dbReference type="GO" id="GO:0005886">
    <property type="term" value="C:plasma membrane"/>
    <property type="evidence" value="ECO:0007669"/>
    <property type="project" value="TreeGrafter"/>
</dbReference>
<dbReference type="RefSeq" id="XP_031554434.1">
    <property type="nucleotide sequence ID" value="XM_031698574.1"/>
</dbReference>
<evidence type="ECO:0000256" key="5">
    <source>
        <dbReference type="ARBA" id="ARBA00022833"/>
    </source>
</evidence>
<accession>A0A6P8HDF4</accession>
<dbReference type="Gene3D" id="3.40.390.10">
    <property type="entry name" value="Collagenase (Catalytic Domain)"/>
    <property type="match status" value="1"/>
</dbReference>
<evidence type="ECO:0000256" key="4">
    <source>
        <dbReference type="ARBA" id="ARBA00022801"/>
    </source>
</evidence>